<reference evidence="1" key="1">
    <citation type="submission" date="2022-11" db="EMBL/GenBank/DDBJ databases">
        <authorList>
            <person name="Hyden B.L."/>
            <person name="Feng K."/>
            <person name="Yates T."/>
            <person name="Jawdy S."/>
            <person name="Smart L.B."/>
            <person name="Muchero W."/>
        </authorList>
    </citation>
    <scope>NUCLEOTIDE SEQUENCE</scope>
    <source>
        <tissue evidence="1">Shoot tip</tissue>
    </source>
</reference>
<dbReference type="Proteomes" id="UP001151532">
    <property type="component" value="Chromosome 14"/>
</dbReference>
<reference evidence="1" key="2">
    <citation type="journal article" date="2023" name="Int. J. Mol. Sci.">
        <title>De Novo Assembly and Annotation of 11 Diverse Shrub Willow (Salix) Genomes Reveals Novel Gene Organization in Sex-Linked Regions.</title>
        <authorList>
            <person name="Hyden B."/>
            <person name="Feng K."/>
            <person name="Yates T.B."/>
            <person name="Jawdy S."/>
            <person name="Cereghino C."/>
            <person name="Smart L.B."/>
            <person name="Muchero W."/>
        </authorList>
    </citation>
    <scope>NUCLEOTIDE SEQUENCE</scope>
    <source>
        <tissue evidence="1">Shoot tip</tissue>
    </source>
</reference>
<comment type="caution">
    <text evidence="1">The sequence shown here is derived from an EMBL/GenBank/DDBJ whole genome shotgun (WGS) entry which is preliminary data.</text>
</comment>
<name>A0A9Q0P2S8_SALPP</name>
<gene>
    <name evidence="1" type="ORF">OIU79_020131</name>
</gene>
<evidence type="ECO:0000313" key="1">
    <source>
        <dbReference type="EMBL" id="KAJ6680563.1"/>
    </source>
</evidence>
<sequence length="73" mass="7926">MVALTKVLKGYGVNPAMVNRDLHFPRSSCLSTLSVPSHAIMLTTSLARQCCSTLIRSLWSLGRVTSMDSNMAV</sequence>
<proteinExistence type="predicted"/>
<dbReference type="EMBL" id="JAPFFK010000020">
    <property type="protein sequence ID" value="KAJ6680563.1"/>
    <property type="molecule type" value="Genomic_DNA"/>
</dbReference>
<dbReference type="AlphaFoldDB" id="A0A9Q0P2S8"/>
<accession>A0A9Q0P2S8</accession>
<evidence type="ECO:0000313" key="2">
    <source>
        <dbReference type="Proteomes" id="UP001151532"/>
    </source>
</evidence>
<keyword evidence="2" id="KW-1185">Reference proteome</keyword>
<protein>
    <submittedName>
        <fullName evidence="1">Uncharacterized protein</fullName>
    </submittedName>
</protein>
<organism evidence="1 2">
    <name type="scientific">Salix purpurea</name>
    <name type="common">Purple osier willow</name>
    <dbReference type="NCBI Taxonomy" id="77065"/>
    <lineage>
        <taxon>Eukaryota</taxon>
        <taxon>Viridiplantae</taxon>
        <taxon>Streptophyta</taxon>
        <taxon>Embryophyta</taxon>
        <taxon>Tracheophyta</taxon>
        <taxon>Spermatophyta</taxon>
        <taxon>Magnoliopsida</taxon>
        <taxon>eudicotyledons</taxon>
        <taxon>Gunneridae</taxon>
        <taxon>Pentapetalae</taxon>
        <taxon>rosids</taxon>
        <taxon>fabids</taxon>
        <taxon>Malpighiales</taxon>
        <taxon>Salicaceae</taxon>
        <taxon>Saliceae</taxon>
        <taxon>Salix</taxon>
    </lineage>
</organism>